<sequence length="77" mass="8554">MMLEAQEQRSEVARLLSQISAEYEAAQRGLSEISYGMSQHEFITARMENMGQLHNQLQSLVGDVAIAMIADKLGSCH</sequence>
<dbReference type="EMBL" id="BNJG01000001">
    <property type="protein sequence ID" value="GHO53925.1"/>
    <property type="molecule type" value="Genomic_DNA"/>
</dbReference>
<gene>
    <name evidence="1" type="ORF">KSB_24000</name>
</gene>
<protein>
    <submittedName>
        <fullName evidence="1">Uncharacterized protein</fullName>
    </submittedName>
</protein>
<evidence type="ECO:0000313" key="1">
    <source>
        <dbReference type="EMBL" id="GHO53925.1"/>
    </source>
</evidence>
<accession>A0ABQ3UML9</accession>
<keyword evidence="2" id="KW-1185">Reference proteome</keyword>
<comment type="caution">
    <text evidence="1">The sequence shown here is derived from an EMBL/GenBank/DDBJ whole genome shotgun (WGS) entry which is preliminary data.</text>
</comment>
<proteinExistence type="predicted"/>
<dbReference type="RefSeq" id="WP_201370693.1">
    <property type="nucleotide sequence ID" value="NZ_BNJG01000001.1"/>
</dbReference>
<organism evidence="1 2">
    <name type="scientific">Ktedonobacter robiniae</name>
    <dbReference type="NCBI Taxonomy" id="2778365"/>
    <lineage>
        <taxon>Bacteria</taxon>
        <taxon>Bacillati</taxon>
        <taxon>Chloroflexota</taxon>
        <taxon>Ktedonobacteria</taxon>
        <taxon>Ktedonobacterales</taxon>
        <taxon>Ktedonobacteraceae</taxon>
        <taxon>Ktedonobacter</taxon>
    </lineage>
</organism>
<reference evidence="1 2" key="1">
    <citation type="journal article" date="2021" name="Int. J. Syst. Evol. Microbiol.">
        <title>Reticulibacter mediterranei gen. nov., sp. nov., within the new family Reticulibacteraceae fam. nov., and Ktedonospora formicarum gen. nov., sp. nov., Ktedonobacter robiniae sp. nov., Dictyobacter formicarum sp. nov. and Dictyobacter arantiisoli sp. nov., belonging to the class Ktedonobacteria.</title>
        <authorList>
            <person name="Yabe S."/>
            <person name="Zheng Y."/>
            <person name="Wang C.M."/>
            <person name="Sakai Y."/>
            <person name="Abe K."/>
            <person name="Yokota A."/>
            <person name="Donadio S."/>
            <person name="Cavaletti L."/>
            <person name="Monciardini P."/>
        </authorList>
    </citation>
    <scope>NUCLEOTIDE SEQUENCE [LARGE SCALE GENOMIC DNA]</scope>
    <source>
        <strain evidence="1 2">SOSP1-30</strain>
    </source>
</reference>
<name>A0ABQ3UML9_9CHLR</name>
<evidence type="ECO:0000313" key="2">
    <source>
        <dbReference type="Proteomes" id="UP000654345"/>
    </source>
</evidence>
<dbReference type="Proteomes" id="UP000654345">
    <property type="component" value="Unassembled WGS sequence"/>
</dbReference>